<evidence type="ECO:0000256" key="3">
    <source>
        <dbReference type="ARBA" id="ARBA00023295"/>
    </source>
</evidence>
<comment type="caution">
    <text evidence="5">The sequence shown here is derived from an EMBL/GenBank/DDBJ whole genome shotgun (WGS) entry which is preliminary data.</text>
</comment>
<evidence type="ECO:0000259" key="4">
    <source>
        <dbReference type="Pfam" id="PF01156"/>
    </source>
</evidence>
<dbReference type="SUPFAM" id="SSF53590">
    <property type="entry name" value="Nucleoside hydrolase"/>
    <property type="match status" value="1"/>
</dbReference>
<dbReference type="Proteomes" id="UP000290288">
    <property type="component" value="Unassembled WGS sequence"/>
</dbReference>
<protein>
    <recommendedName>
        <fullName evidence="4">Inosine/uridine-preferring nucleoside hydrolase domain-containing protein</fullName>
    </recommendedName>
</protein>
<feature type="domain" description="Inosine/uridine-preferring nucleoside hydrolase" evidence="4">
    <location>
        <begin position="42"/>
        <end position="316"/>
    </location>
</feature>
<organism evidence="5 6">
    <name type="scientific">Candolleomyces aberdarensis</name>
    <dbReference type="NCBI Taxonomy" id="2316362"/>
    <lineage>
        <taxon>Eukaryota</taxon>
        <taxon>Fungi</taxon>
        <taxon>Dikarya</taxon>
        <taxon>Basidiomycota</taxon>
        <taxon>Agaricomycotina</taxon>
        <taxon>Agaricomycetes</taxon>
        <taxon>Agaricomycetidae</taxon>
        <taxon>Agaricales</taxon>
        <taxon>Agaricineae</taxon>
        <taxon>Psathyrellaceae</taxon>
        <taxon>Candolleomyces</taxon>
    </lineage>
</organism>
<keyword evidence="3" id="KW-0326">Glycosidase</keyword>
<keyword evidence="2" id="KW-0378">Hydrolase</keyword>
<dbReference type="OrthoDB" id="5783963at2759"/>
<dbReference type="PANTHER" id="PTHR12304:SF56">
    <property type="entry name" value="HYDROLASE, PUTATIVE (AFU_ORTHOLOGUE AFUA_1G11790)-RELATED"/>
    <property type="match status" value="1"/>
</dbReference>
<comment type="similarity">
    <text evidence="1">Belongs to the IUNH family.</text>
</comment>
<dbReference type="Pfam" id="PF01156">
    <property type="entry name" value="IU_nuc_hydro"/>
    <property type="match status" value="1"/>
</dbReference>
<dbReference type="STRING" id="2316362.A0A4Q2DWL0"/>
<dbReference type="Gene3D" id="3.90.245.10">
    <property type="entry name" value="Ribonucleoside hydrolase-like"/>
    <property type="match status" value="1"/>
</dbReference>
<evidence type="ECO:0000256" key="1">
    <source>
        <dbReference type="ARBA" id="ARBA00009176"/>
    </source>
</evidence>
<dbReference type="AlphaFoldDB" id="A0A4Q2DWL0"/>
<evidence type="ECO:0000313" key="5">
    <source>
        <dbReference type="EMBL" id="RXW23345.1"/>
    </source>
</evidence>
<name>A0A4Q2DWL0_9AGAR</name>
<accession>A0A4Q2DWL0</accession>
<dbReference type="GO" id="GO:0006152">
    <property type="term" value="P:purine nucleoside catabolic process"/>
    <property type="evidence" value="ECO:0007669"/>
    <property type="project" value="TreeGrafter"/>
</dbReference>
<reference evidence="5 6" key="1">
    <citation type="submission" date="2019-01" db="EMBL/GenBank/DDBJ databases">
        <title>Draft genome sequence of Psathyrella aberdarensis IHI B618.</title>
        <authorList>
            <person name="Buettner E."/>
            <person name="Kellner H."/>
        </authorList>
    </citation>
    <scope>NUCLEOTIDE SEQUENCE [LARGE SCALE GENOMIC DNA]</scope>
    <source>
        <strain evidence="5 6">IHI B618</strain>
    </source>
</reference>
<dbReference type="InterPro" id="IPR036452">
    <property type="entry name" value="Ribo_hydro-like"/>
</dbReference>
<evidence type="ECO:0000256" key="2">
    <source>
        <dbReference type="ARBA" id="ARBA00022801"/>
    </source>
</evidence>
<dbReference type="EMBL" id="SDEE01000044">
    <property type="protein sequence ID" value="RXW23345.1"/>
    <property type="molecule type" value="Genomic_DNA"/>
</dbReference>
<dbReference type="InterPro" id="IPR023186">
    <property type="entry name" value="IUNH"/>
</dbReference>
<gene>
    <name evidence="5" type="ORF">EST38_g2519</name>
</gene>
<evidence type="ECO:0000313" key="6">
    <source>
        <dbReference type="Proteomes" id="UP000290288"/>
    </source>
</evidence>
<dbReference type="InterPro" id="IPR001910">
    <property type="entry name" value="Inosine/uridine_hydrolase_dom"/>
</dbReference>
<keyword evidence="6" id="KW-1185">Reference proteome</keyword>
<dbReference type="GO" id="GO:0008477">
    <property type="term" value="F:purine nucleosidase activity"/>
    <property type="evidence" value="ECO:0007669"/>
    <property type="project" value="TreeGrafter"/>
</dbReference>
<sequence length="387" mass="43593">MPMAEKRIPVITYQAIAKHLELFPDDAHRFPNFKPSTPPLLIKGSAGPLEGELHSAQYFHGRDGLGDIANRHPELDLEPSFSQFVEENACLKVVNDKGFDKLLDLIRSRPRRSVTYVALGPLTNLALLIQRDRQVMMDTIGRFVSMGGAVDVPGNTSPVAEFNFFADPYAVKRLLLSGSQSELPLDRFILLPLDITTPHELPFPIYKKAVDPLFSSTAEPSTSLNKSPITHFTSSFFERTREIMLEFGKDAMELHDIVAIWCAICNPPVQDDQISEGCSLSPGWRARKRLFDIERTGELCRGMLVVDRREDVSAYAPGANRAEVQRLLDKLHREDDLWESTVIPARVEVEERPVVEEAHGVWCVTHTPGPEQILRLLLKRIWNADLP</sequence>
<dbReference type="GO" id="GO:0005829">
    <property type="term" value="C:cytosol"/>
    <property type="evidence" value="ECO:0007669"/>
    <property type="project" value="TreeGrafter"/>
</dbReference>
<dbReference type="PANTHER" id="PTHR12304">
    <property type="entry name" value="INOSINE-URIDINE PREFERRING NUCLEOSIDE HYDROLASE"/>
    <property type="match status" value="1"/>
</dbReference>
<proteinExistence type="inferred from homology"/>